<feature type="compositionally biased region" description="Basic and acidic residues" evidence="1">
    <location>
        <begin position="213"/>
        <end position="224"/>
    </location>
</feature>
<evidence type="ECO:0000313" key="2">
    <source>
        <dbReference type="EMBL" id="KAF8483472.1"/>
    </source>
</evidence>
<evidence type="ECO:0000313" key="3">
    <source>
        <dbReference type="Proteomes" id="UP000759537"/>
    </source>
</evidence>
<comment type="caution">
    <text evidence="2">The sequence shown here is derived from an EMBL/GenBank/DDBJ whole genome shotgun (WGS) entry which is preliminary data.</text>
</comment>
<organism evidence="2 3">
    <name type="scientific">Russula ochroleuca</name>
    <dbReference type="NCBI Taxonomy" id="152965"/>
    <lineage>
        <taxon>Eukaryota</taxon>
        <taxon>Fungi</taxon>
        <taxon>Dikarya</taxon>
        <taxon>Basidiomycota</taxon>
        <taxon>Agaricomycotina</taxon>
        <taxon>Agaricomycetes</taxon>
        <taxon>Russulales</taxon>
        <taxon>Russulaceae</taxon>
        <taxon>Russula</taxon>
    </lineage>
</organism>
<dbReference type="EMBL" id="WHVB01000004">
    <property type="protein sequence ID" value="KAF8483472.1"/>
    <property type="molecule type" value="Genomic_DNA"/>
</dbReference>
<dbReference type="Proteomes" id="UP000759537">
    <property type="component" value="Unassembled WGS sequence"/>
</dbReference>
<evidence type="ECO:0000256" key="1">
    <source>
        <dbReference type="SAM" id="MobiDB-lite"/>
    </source>
</evidence>
<feature type="region of interest" description="Disordered" evidence="1">
    <location>
        <begin position="173"/>
        <end position="260"/>
    </location>
</feature>
<proteinExistence type="predicted"/>
<feature type="compositionally biased region" description="Low complexity" evidence="1">
    <location>
        <begin position="65"/>
        <end position="90"/>
    </location>
</feature>
<dbReference type="AlphaFoldDB" id="A0A9P5TBU6"/>
<gene>
    <name evidence="2" type="ORF">DFH94DRAFT_818803</name>
</gene>
<name>A0A9P5TBU6_9AGAM</name>
<dbReference type="OrthoDB" id="3198222at2759"/>
<reference evidence="2" key="2">
    <citation type="journal article" date="2020" name="Nat. Commun.">
        <title>Large-scale genome sequencing of mycorrhizal fungi provides insights into the early evolution of symbiotic traits.</title>
        <authorList>
            <person name="Miyauchi S."/>
            <person name="Kiss E."/>
            <person name="Kuo A."/>
            <person name="Drula E."/>
            <person name="Kohler A."/>
            <person name="Sanchez-Garcia M."/>
            <person name="Morin E."/>
            <person name="Andreopoulos B."/>
            <person name="Barry K.W."/>
            <person name="Bonito G."/>
            <person name="Buee M."/>
            <person name="Carver A."/>
            <person name="Chen C."/>
            <person name="Cichocki N."/>
            <person name="Clum A."/>
            <person name="Culley D."/>
            <person name="Crous P.W."/>
            <person name="Fauchery L."/>
            <person name="Girlanda M."/>
            <person name="Hayes R.D."/>
            <person name="Keri Z."/>
            <person name="LaButti K."/>
            <person name="Lipzen A."/>
            <person name="Lombard V."/>
            <person name="Magnuson J."/>
            <person name="Maillard F."/>
            <person name="Murat C."/>
            <person name="Nolan M."/>
            <person name="Ohm R.A."/>
            <person name="Pangilinan J."/>
            <person name="Pereira M.F."/>
            <person name="Perotto S."/>
            <person name="Peter M."/>
            <person name="Pfister S."/>
            <person name="Riley R."/>
            <person name="Sitrit Y."/>
            <person name="Stielow J.B."/>
            <person name="Szollosi G."/>
            <person name="Zifcakova L."/>
            <person name="Stursova M."/>
            <person name="Spatafora J.W."/>
            <person name="Tedersoo L."/>
            <person name="Vaario L.M."/>
            <person name="Yamada A."/>
            <person name="Yan M."/>
            <person name="Wang P."/>
            <person name="Xu J."/>
            <person name="Bruns T."/>
            <person name="Baldrian P."/>
            <person name="Vilgalys R."/>
            <person name="Dunand C."/>
            <person name="Henrissat B."/>
            <person name="Grigoriev I.V."/>
            <person name="Hibbett D."/>
            <person name="Nagy L.G."/>
            <person name="Martin F.M."/>
        </authorList>
    </citation>
    <scope>NUCLEOTIDE SEQUENCE</scope>
    <source>
        <strain evidence="2">Prilba</strain>
    </source>
</reference>
<protein>
    <submittedName>
        <fullName evidence="2">Uncharacterized protein</fullName>
    </submittedName>
</protein>
<feature type="compositionally biased region" description="Low complexity" evidence="1">
    <location>
        <begin position="193"/>
        <end position="211"/>
    </location>
</feature>
<feature type="compositionally biased region" description="Basic and acidic residues" evidence="1">
    <location>
        <begin position="49"/>
        <end position="63"/>
    </location>
</feature>
<keyword evidence="3" id="KW-1185">Reference proteome</keyword>
<feature type="compositionally biased region" description="Polar residues" evidence="1">
    <location>
        <begin position="1"/>
        <end position="10"/>
    </location>
</feature>
<accession>A0A9P5TBU6</accession>
<reference evidence="2" key="1">
    <citation type="submission" date="2019-10" db="EMBL/GenBank/DDBJ databases">
        <authorList>
            <consortium name="DOE Joint Genome Institute"/>
            <person name="Kuo A."/>
            <person name="Miyauchi S."/>
            <person name="Kiss E."/>
            <person name="Drula E."/>
            <person name="Kohler A."/>
            <person name="Sanchez-Garcia M."/>
            <person name="Andreopoulos B."/>
            <person name="Barry K.W."/>
            <person name="Bonito G."/>
            <person name="Buee M."/>
            <person name="Carver A."/>
            <person name="Chen C."/>
            <person name="Cichocki N."/>
            <person name="Clum A."/>
            <person name="Culley D."/>
            <person name="Crous P.W."/>
            <person name="Fauchery L."/>
            <person name="Girlanda M."/>
            <person name="Hayes R."/>
            <person name="Keri Z."/>
            <person name="LaButti K."/>
            <person name="Lipzen A."/>
            <person name="Lombard V."/>
            <person name="Magnuson J."/>
            <person name="Maillard F."/>
            <person name="Morin E."/>
            <person name="Murat C."/>
            <person name="Nolan M."/>
            <person name="Ohm R."/>
            <person name="Pangilinan J."/>
            <person name="Pereira M."/>
            <person name="Perotto S."/>
            <person name="Peter M."/>
            <person name="Riley R."/>
            <person name="Sitrit Y."/>
            <person name="Stielow B."/>
            <person name="Szollosi G."/>
            <person name="Zifcakova L."/>
            <person name="Stursova M."/>
            <person name="Spatafora J.W."/>
            <person name="Tedersoo L."/>
            <person name="Vaario L.-M."/>
            <person name="Yamada A."/>
            <person name="Yan M."/>
            <person name="Wang P."/>
            <person name="Xu J."/>
            <person name="Bruns T."/>
            <person name="Baldrian P."/>
            <person name="Vilgalys R."/>
            <person name="Henrissat B."/>
            <person name="Grigoriev I.V."/>
            <person name="Hibbett D."/>
            <person name="Nagy L.G."/>
            <person name="Martin F.M."/>
        </authorList>
    </citation>
    <scope>NUCLEOTIDE SEQUENCE</scope>
    <source>
        <strain evidence="2">Prilba</strain>
    </source>
</reference>
<sequence>MSPKTHNTLSPLPFPRNGTSVVSEDADPSQFPRQTPRDSHRNLAPSLTPERRQWPPRDRKFWIHESPSSSSSQDGKSNTSSSGSKSTGSENPEERRVRTVSPYGAFFAEEMEFDTPAKTPGECRSLRQGDEEQEHASGVFPSTRKIPSKGTRTSLQAQMAPVFFVTGYSTFTSAVPAPPPEHDATRMKGTPFSPLSLAESSRRSLPPLSWRQGHLDHPDDRRWDGSSSQCDPPPQVATAVPCDKRQTHAMAAQGRRRGWR</sequence>
<feature type="region of interest" description="Disordered" evidence="1">
    <location>
        <begin position="1"/>
        <end position="153"/>
    </location>
</feature>